<sequence length="345" mass="38795">MIVKSGKCFLESEFMILLSSFLQSIGWSVNKQNDKEIYFKNKRGEFLQYYSNYTGGKDNGGAYFYYSIFAGATGFDESKEFEKQPGYAPVNRSEVLKGDYYTTTALAFSCAKNQQLLGYTFVGDEELFFIQIESKLGITCNFFSTTINKTHDINGGHFVYSGAVSGWGPYGSYNRMAKGGGFSAGNNSPFHIHYTNYKNGFYTVLLGGCWHQNEDNTSSDMSRRASLISYTRVVSNLHNFKDWINGKTKIPPISGIGAFDILKINKGKITGLNVLVKPQFFYLNDINKWVHCGCIDKIRAVGFAGLKNKQILTFGNEKFMVFEPTPDGNNPELERRGFYSLAVKL</sequence>
<accession>A0A6N2SFS6</accession>
<dbReference type="EMBL" id="CACRSK010000002">
    <property type="protein sequence ID" value="VYS90530.1"/>
    <property type="molecule type" value="Genomic_DNA"/>
</dbReference>
<name>A0A6N2SFS6_9BACT</name>
<gene>
    <name evidence="1" type="ORF">CULFYP111_00829</name>
</gene>
<proteinExistence type="predicted"/>
<dbReference type="RefSeq" id="WP_156847219.1">
    <property type="nucleotide sequence ID" value="NZ_CACRSK010000002.1"/>
</dbReference>
<organism evidence="1">
    <name type="scientific">Campylobacter ureolyticus</name>
    <dbReference type="NCBI Taxonomy" id="827"/>
    <lineage>
        <taxon>Bacteria</taxon>
        <taxon>Pseudomonadati</taxon>
        <taxon>Campylobacterota</taxon>
        <taxon>Epsilonproteobacteria</taxon>
        <taxon>Campylobacterales</taxon>
        <taxon>Campylobacteraceae</taxon>
        <taxon>Campylobacter</taxon>
    </lineage>
</organism>
<protein>
    <submittedName>
        <fullName evidence="1">Uncharacterized protein</fullName>
    </submittedName>
</protein>
<evidence type="ECO:0000313" key="1">
    <source>
        <dbReference type="EMBL" id="VYS90530.1"/>
    </source>
</evidence>
<reference evidence="1" key="1">
    <citation type="submission" date="2019-11" db="EMBL/GenBank/DDBJ databases">
        <authorList>
            <person name="Feng L."/>
        </authorList>
    </citation>
    <scope>NUCLEOTIDE SEQUENCE</scope>
    <source>
        <strain evidence="1">CUreolyticusLFYP111</strain>
    </source>
</reference>
<dbReference type="AlphaFoldDB" id="A0A6N2SFS6"/>